<keyword evidence="6" id="KW-0805">Transcription regulation</keyword>
<keyword evidence="9" id="KW-0539">Nucleus</keyword>
<keyword evidence="12" id="KW-1185">Reference proteome</keyword>
<evidence type="ECO:0000256" key="9">
    <source>
        <dbReference type="ARBA" id="ARBA00023242"/>
    </source>
</evidence>
<dbReference type="PANTHER" id="PTHR47165">
    <property type="entry name" value="OS03G0429900 PROTEIN"/>
    <property type="match status" value="1"/>
</dbReference>
<dbReference type="InterPro" id="IPR047192">
    <property type="entry name" value="Euk_RPA1_DBD_C"/>
</dbReference>
<dbReference type="InterPro" id="IPR012340">
    <property type="entry name" value="NA-bd_OB-fold"/>
</dbReference>
<evidence type="ECO:0000259" key="10">
    <source>
        <dbReference type="PROSITE" id="PS50863"/>
    </source>
</evidence>
<dbReference type="InterPro" id="IPR003340">
    <property type="entry name" value="B3_DNA-bd"/>
</dbReference>
<dbReference type="Gene3D" id="2.40.330.10">
    <property type="entry name" value="DNA-binding pseudobarrel domain"/>
    <property type="match status" value="1"/>
</dbReference>
<dbReference type="InterPro" id="IPR015300">
    <property type="entry name" value="DNA-bd_pseudobarrel_sf"/>
</dbReference>
<dbReference type="Pfam" id="PF02362">
    <property type="entry name" value="B3"/>
    <property type="match status" value="1"/>
</dbReference>
<protein>
    <recommendedName>
        <fullName evidence="10">TF-B3 domain-containing protein</fullName>
    </recommendedName>
</protein>
<keyword evidence="3" id="KW-0479">Metal-binding</keyword>
<comment type="caution">
    <text evidence="11">The sequence shown here is derived from an EMBL/GenBank/DDBJ whole genome shotgun (WGS) entry which is preliminary data.</text>
</comment>
<gene>
    <name evidence="11" type="ORF">Ahy_A02g006366</name>
</gene>
<dbReference type="CDD" id="cd10017">
    <property type="entry name" value="B3_DNA"/>
    <property type="match status" value="1"/>
</dbReference>
<dbReference type="CDD" id="cd04481">
    <property type="entry name" value="RPA1_DBD_B_like"/>
    <property type="match status" value="1"/>
</dbReference>
<evidence type="ECO:0000313" key="12">
    <source>
        <dbReference type="Proteomes" id="UP000289738"/>
    </source>
</evidence>
<feature type="domain" description="TF-B3" evidence="10">
    <location>
        <begin position="306"/>
        <end position="404"/>
    </location>
</feature>
<dbReference type="GO" id="GO:0003677">
    <property type="term" value="F:DNA binding"/>
    <property type="evidence" value="ECO:0007669"/>
    <property type="project" value="UniProtKB-KW"/>
</dbReference>
<evidence type="ECO:0000256" key="2">
    <source>
        <dbReference type="ARBA" id="ARBA00005690"/>
    </source>
</evidence>
<dbReference type="InterPro" id="IPR013955">
    <property type="entry name" value="Rep_factor-A_C"/>
</dbReference>
<dbReference type="EMBL" id="SDMP01000002">
    <property type="protein sequence ID" value="RYR72157.1"/>
    <property type="molecule type" value="Genomic_DNA"/>
</dbReference>
<evidence type="ECO:0000256" key="4">
    <source>
        <dbReference type="ARBA" id="ARBA00022771"/>
    </source>
</evidence>
<dbReference type="PROSITE" id="PS50863">
    <property type="entry name" value="B3"/>
    <property type="match status" value="1"/>
</dbReference>
<evidence type="ECO:0000256" key="3">
    <source>
        <dbReference type="ARBA" id="ARBA00022723"/>
    </source>
</evidence>
<keyword evidence="8" id="KW-0804">Transcription</keyword>
<evidence type="ECO:0000256" key="6">
    <source>
        <dbReference type="ARBA" id="ARBA00023015"/>
    </source>
</evidence>
<organism evidence="11 12">
    <name type="scientific">Arachis hypogaea</name>
    <name type="common">Peanut</name>
    <dbReference type="NCBI Taxonomy" id="3818"/>
    <lineage>
        <taxon>Eukaryota</taxon>
        <taxon>Viridiplantae</taxon>
        <taxon>Streptophyta</taxon>
        <taxon>Embryophyta</taxon>
        <taxon>Tracheophyta</taxon>
        <taxon>Spermatophyta</taxon>
        <taxon>Magnoliopsida</taxon>
        <taxon>eudicotyledons</taxon>
        <taxon>Gunneridae</taxon>
        <taxon>Pentapetalae</taxon>
        <taxon>rosids</taxon>
        <taxon>fabids</taxon>
        <taxon>Fabales</taxon>
        <taxon>Fabaceae</taxon>
        <taxon>Papilionoideae</taxon>
        <taxon>50 kb inversion clade</taxon>
        <taxon>dalbergioids sensu lato</taxon>
        <taxon>Dalbergieae</taxon>
        <taxon>Pterocarpus clade</taxon>
        <taxon>Arachis</taxon>
    </lineage>
</organism>
<sequence>MALIPDTTQGRSFFLEVSSEMDMGELPSNFYRRFHDELASLLTFADCAGNELQVLIEKGPRTGIIVNGFRNFSSFYGLKLGGWLKVSYVGSNHFIINEVIDHNMKVKEFSSPPFKVSLDIKPTVGFDSVIDISKESSLLSSVHVKDLSYKSPQPYSINESFYTVNSTNLLPSDNNNSVVPLDICLQLQSTPQILNTTHVPSFANDNFFDRAHYSNIPTQFHQEPLHFPFIHNEKQSNFSLDLYKTRCHSVMRTHPLSHDDYSFAIGNDISNSVSDFVLAHNPNPPNEFPLPPPPLPSSIVSPVVYSIVKVLSPFQSKHYAMLLPARFAVRAFSRKLDFVNVIQLTGPSIRMKLRWRDIRPNEVFLTKGWRKFCRNHKLVEGSVLRFSVSSIDETTIEVMSFCYGDQLCHKWSCVQRLNSLIFTVNDLDVSSDQQNWRIKVRVIKIWSLSAVEDKYRKPMLEFIVMDQLRETQLRRVEDINFPTNMFHFVPNELILSQQNPQSHLIDVMGLITAKGDIVEFSKNGKKSIYIVVELDDMQGKGTIRCTLWEEFATQLVQHIQDNPTTEYILIIQFAKFNLFKSAMGISNTNYNSLLYINPDFKEVKDFRQSFIMCNDQPRNALTQIPSHTAYSMEDDLLNRTPYKPICEIKELTDGGFYCTIGTVISVENKNGWWYKGCKLCYRALKEDESFYYCMFCDSFPNIHVPRFCVQVRVCDDTDNAAFVIYDKEASRYLGTSASDLRASQLSKGSSKDDIPDEINSFKGKKFLFKISVKLDDINAFQPCKITVLKLCEDLQLITLFASKYKIYDENMPLENSEIQSAQSEFDVTPINNSSQSCEIINLDSTQDIVTPKRSITSLECSKNLSEVFSDLDNSSCSKSRRITKEPTISVGKEHVD</sequence>
<dbReference type="Gene3D" id="2.40.50.140">
    <property type="entry name" value="Nucleic acid-binding proteins"/>
    <property type="match status" value="2"/>
</dbReference>
<evidence type="ECO:0000313" key="11">
    <source>
        <dbReference type="EMBL" id="RYR72157.1"/>
    </source>
</evidence>
<comment type="subcellular location">
    <subcellularLocation>
        <location evidence="1">Nucleus</location>
    </subcellularLocation>
</comment>
<name>A0A445E9Q9_ARAHY</name>
<dbReference type="AlphaFoldDB" id="A0A445E9Q9"/>
<reference evidence="11 12" key="1">
    <citation type="submission" date="2019-01" db="EMBL/GenBank/DDBJ databases">
        <title>Sequencing of cultivated peanut Arachis hypogaea provides insights into genome evolution and oil improvement.</title>
        <authorList>
            <person name="Chen X."/>
        </authorList>
    </citation>
    <scope>NUCLEOTIDE SEQUENCE [LARGE SCALE GENOMIC DNA]</scope>
    <source>
        <strain evidence="12">cv. Fuhuasheng</strain>
        <tissue evidence="11">Leaves</tissue>
    </source>
</reference>
<keyword evidence="7" id="KW-0238">DNA-binding</keyword>
<evidence type="ECO:0000256" key="1">
    <source>
        <dbReference type="ARBA" id="ARBA00004123"/>
    </source>
</evidence>
<dbReference type="SUPFAM" id="SSF50249">
    <property type="entry name" value="Nucleic acid-binding proteins"/>
    <property type="match status" value="2"/>
</dbReference>
<dbReference type="Proteomes" id="UP000289738">
    <property type="component" value="Chromosome A02"/>
</dbReference>
<dbReference type="GO" id="GO:0008270">
    <property type="term" value="F:zinc ion binding"/>
    <property type="evidence" value="ECO:0007669"/>
    <property type="project" value="UniProtKB-KW"/>
</dbReference>
<proteinExistence type="inferred from homology"/>
<dbReference type="CDD" id="cd04476">
    <property type="entry name" value="RPA1_DBD_C"/>
    <property type="match status" value="1"/>
</dbReference>
<accession>A0A445E9Q9</accession>
<evidence type="ECO:0000256" key="8">
    <source>
        <dbReference type="ARBA" id="ARBA00023163"/>
    </source>
</evidence>
<evidence type="ECO:0000256" key="7">
    <source>
        <dbReference type="ARBA" id="ARBA00023125"/>
    </source>
</evidence>
<dbReference type="SUPFAM" id="SSF101936">
    <property type="entry name" value="DNA-binding pseudobarrel domain"/>
    <property type="match status" value="2"/>
</dbReference>
<dbReference type="GO" id="GO:0005634">
    <property type="term" value="C:nucleus"/>
    <property type="evidence" value="ECO:0007669"/>
    <property type="project" value="UniProtKB-SubCell"/>
</dbReference>
<comment type="similarity">
    <text evidence="2">Belongs to the replication factor A protein 1 family.</text>
</comment>
<dbReference type="PANTHER" id="PTHR47165:SF4">
    <property type="entry name" value="OS03G0429900 PROTEIN"/>
    <property type="match status" value="1"/>
</dbReference>
<keyword evidence="5" id="KW-0862">Zinc</keyword>
<evidence type="ECO:0000256" key="5">
    <source>
        <dbReference type="ARBA" id="ARBA00022833"/>
    </source>
</evidence>
<dbReference type="Pfam" id="PF08646">
    <property type="entry name" value="Rep_fac-A_C"/>
    <property type="match status" value="1"/>
</dbReference>
<keyword evidence="4" id="KW-0863">Zinc-finger</keyword>